<evidence type="ECO:0000256" key="11">
    <source>
        <dbReference type="RuleBase" id="RU000688"/>
    </source>
</evidence>
<keyword evidence="15" id="KW-1185">Reference proteome</keyword>
<dbReference type="FunFam" id="1.20.1070.10:FF:000001">
    <property type="entry name" value="Olfactory receptor"/>
    <property type="match status" value="1"/>
</dbReference>
<dbReference type="InterPro" id="IPR000725">
    <property type="entry name" value="Olfact_rcpt"/>
</dbReference>
<evidence type="ECO:0000259" key="13">
    <source>
        <dbReference type="PROSITE" id="PS50262"/>
    </source>
</evidence>
<accession>A0AAD1TBW6</accession>
<evidence type="ECO:0000256" key="5">
    <source>
        <dbReference type="ARBA" id="ARBA00022725"/>
    </source>
</evidence>
<keyword evidence="10 11" id="KW-0807">Transducer</keyword>
<keyword evidence="2 12" id="KW-1003">Cell membrane</keyword>
<sequence length="281" mass="31550">ELNSVLSLSCVKSRVMSLQAGLDLNTPMYFYLANLSFLEVCYISTTVPKMLSVLLADHKSISFYECALQMYCFILLGGTECYMLAAMAYDRYNAICHPLLYSSIMNKRVCSQLIVGSWTIGAGNSLIHTVLTFTLSFCNENTINHFFCDIPPLMELACTDTWINELVLLVACGLVIVCSFLITALSYVHIISAVLNIHSVSGRKKTFSTCTSHLIVVCLFYGSAIFMYFRPKSSYMMDHDRLISAMYAVITPLMNPFIYSLRNVNVKGSVRKITKIDSHEK</sequence>
<evidence type="ECO:0000256" key="6">
    <source>
        <dbReference type="ARBA" id="ARBA00022989"/>
    </source>
</evidence>
<feature type="transmembrane region" description="Helical" evidence="12">
    <location>
        <begin position="68"/>
        <end position="89"/>
    </location>
</feature>
<dbReference type="SUPFAM" id="SSF81321">
    <property type="entry name" value="Family A G protein-coupled receptor-like"/>
    <property type="match status" value="1"/>
</dbReference>
<keyword evidence="6 12" id="KW-1133">Transmembrane helix</keyword>
<evidence type="ECO:0000256" key="2">
    <source>
        <dbReference type="ARBA" id="ARBA00022475"/>
    </source>
</evidence>
<evidence type="ECO:0000256" key="3">
    <source>
        <dbReference type="ARBA" id="ARBA00022606"/>
    </source>
</evidence>
<dbReference type="InterPro" id="IPR000276">
    <property type="entry name" value="GPCR_Rhodpsn"/>
</dbReference>
<evidence type="ECO:0000256" key="8">
    <source>
        <dbReference type="ARBA" id="ARBA00023136"/>
    </source>
</evidence>
<dbReference type="GO" id="GO:0004984">
    <property type="term" value="F:olfactory receptor activity"/>
    <property type="evidence" value="ECO:0007669"/>
    <property type="project" value="InterPro"/>
</dbReference>
<name>A0AAD1TBW6_PELCU</name>
<gene>
    <name evidence="14" type="ORF">PECUL_23A001974</name>
</gene>
<dbReference type="PANTHER" id="PTHR26452">
    <property type="entry name" value="OLFACTORY RECEPTOR"/>
    <property type="match status" value="1"/>
</dbReference>
<feature type="transmembrane region" description="Helical" evidence="12">
    <location>
        <begin position="241"/>
        <end position="261"/>
    </location>
</feature>
<feature type="transmembrane region" description="Helical" evidence="12">
    <location>
        <begin position="207"/>
        <end position="229"/>
    </location>
</feature>
<proteinExistence type="inferred from homology"/>
<feature type="non-terminal residue" evidence="14">
    <location>
        <position position="1"/>
    </location>
</feature>
<evidence type="ECO:0000256" key="9">
    <source>
        <dbReference type="ARBA" id="ARBA00023170"/>
    </source>
</evidence>
<protein>
    <recommendedName>
        <fullName evidence="12">Olfactory receptor</fullName>
    </recommendedName>
</protein>
<evidence type="ECO:0000313" key="15">
    <source>
        <dbReference type="Proteomes" id="UP001295444"/>
    </source>
</evidence>
<dbReference type="InterPro" id="IPR050516">
    <property type="entry name" value="Olfactory_GPCR"/>
</dbReference>
<dbReference type="Pfam" id="PF13853">
    <property type="entry name" value="7tm_4"/>
    <property type="match status" value="1"/>
</dbReference>
<evidence type="ECO:0000256" key="4">
    <source>
        <dbReference type="ARBA" id="ARBA00022692"/>
    </source>
</evidence>
<dbReference type="EMBL" id="OW240921">
    <property type="protein sequence ID" value="CAH2319818.1"/>
    <property type="molecule type" value="Genomic_DNA"/>
</dbReference>
<evidence type="ECO:0000256" key="10">
    <source>
        <dbReference type="ARBA" id="ARBA00023224"/>
    </source>
</evidence>
<dbReference type="CDD" id="cd13954">
    <property type="entry name" value="7tmA_OR"/>
    <property type="match status" value="1"/>
</dbReference>
<keyword evidence="3 12" id="KW-0716">Sensory transduction</keyword>
<dbReference type="GO" id="GO:0005886">
    <property type="term" value="C:plasma membrane"/>
    <property type="evidence" value="ECO:0007669"/>
    <property type="project" value="UniProtKB-SubCell"/>
</dbReference>
<keyword evidence="4 11" id="KW-0812">Transmembrane</keyword>
<evidence type="ECO:0000256" key="7">
    <source>
        <dbReference type="ARBA" id="ARBA00023040"/>
    </source>
</evidence>
<feature type="transmembrane region" description="Helical" evidence="12">
    <location>
        <begin position="166"/>
        <end position="195"/>
    </location>
</feature>
<dbReference type="Proteomes" id="UP001295444">
    <property type="component" value="Chromosome 10"/>
</dbReference>
<comment type="similarity">
    <text evidence="11">Belongs to the G-protein coupled receptor 1 family.</text>
</comment>
<feature type="domain" description="G-protein coupled receptors family 1 profile" evidence="13">
    <location>
        <begin position="2"/>
        <end position="259"/>
    </location>
</feature>
<dbReference type="PROSITE" id="PS50262">
    <property type="entry name" value="G_PROTEIN_RECEP_F1_2"/>
    <property type="match status" value="1"/>
</dbReference>
<dbReference type="PROSITE" id="PS00237">
    <property type="entry name" value="G_PROTEIN_RECEP_F1_1"/>
    <property type="match status" value="1"/>
</dbReference>
<comment type="subcellular location">
    <subcellularLocation>
        <location evidence="1 12">Cell membrane</location>
        <topology evidence="1 12">Multi-pass membrane protein</topology>
    </subcellularLocation>
</comment>
<dbReference type="PRINTS" id="PR00245">
    <property type="entry name" value="OLFACTORYR"/>
</dbReference>
<dbReference type="GO" id="GO:0004930">
    <property type="term" value="F:G protein-coupled receptor activity"/>
    <property type="evidence" value="ECO:0007669"/>
    <property type="project" value="UniProtKB-KW"/>
</dbReference>
<keyword evidence="5 12" id="KW-0552">Olfaction</keyword>
<evidence type="ECO:0000313" key="14">
    <source>
        <dbReference type="EMBL" id="CAH2319818.1"/>
    </source>
</evidence>
<dbReference type="InterPro" id="IPR017452">
    <property type="entry name" value="GPCR_Rhodpsn_7TM"/>
</dbReference>
<feature type="non-terminal residue" evidence="14">
    <location>
        <position position="281"/>
    </location>
</feature>
<organism evidence="14 15">
    <name type="scientific">Pelobates cultripes</name>
    <name type="common">Western spadefoot toad</name>
    <dbReference type="NCBI Taxonomy" id="61616"/>
    <lineage>
        <taxon>Eukaryota</taxon>
        <taxon>Metazoa</taxon>
        <taxon>Chordata</taxon>
        <taxon>Craniata</taxon>
        <taxon>Vertebrata</taxon>
        <taxon>Euteleostomi</taxon>
        <taxon>Amphibia</taxon>
        <taxon>Batrachia</taxon>
        <taxon>Anura</taxon>
        <taxon>Pelobatoidea</taxon>
        <taxon>Pelobatidae</taxon>
        <taxon>Pelobates</taxon>
    </lineage>
</organism>
<evidence type="ECO:0000256" key="12">
    <source>
        <dbReference type="RuleBase" id="RU363047"/>
    </source>
</evidence>
<dbReference type="Gene3D" id="1.20.1070.10">
    <property type="entry name" value="Rhodopsin 7-helix transmembrane proteins"/>
    <property type="match status" value="1"/>
</dbReference>
<reference evidence="14" key="1">
    <citation type="submission" date="2022-03" db="EMBL/GenBank/DDBJ databases">
        <authorList>
            <person name="Alioto T."/>
            <person name="Alioto T."/>
            <person name="Gomez Garrido J."/>
        </authorList>
    </citation>
    <scope>NUCLEOTIDE SEQUENCE</scope>
</reference>
<keyword evidence="9 11" id="KW-0675">Receptor</keyword>
<dbReference type="PRINTS" id="PR00237">
    <property type="entry name" value="GPCRRHODOPSN"/>
</dbReference>
<dbReference type="AlphaFoldDB" id="A0AAD1TBW6"/>
<keyword evidence="7 11" id="KW-0297">G-protein coupled receptor</keyword>
<comment type="caution">
    <text evidence="12">Lacks conserved residue(s) required for the propagation of feature annotation.</text>
</comment>
<keyword evidence="8 12" id="KW-0472">Membrane</keyword>
<evidence type="ECO:0000256" key="1">
    <source>
        <dbReference type="ARBA" id="ARBA00004651"/>
    </source>
</evidence>